<dbReference type="PROSITE" id="PS51043">
    <property type="entry name" value="DDHD"/>
    <property type="match status" value="1"/>
</dbReference>
<feature type="region of interest" description="Disordered" evidence="3">
    <location>
        <begin position="729"/>
        <end position="788"/>
    </location>
</feature>
<evidence type="ECO:0000259" key="4">
    <source>
        <dbReference type="PROSITE" id="PS51043"/>
    </source>
</evidence>
<comment type="similarity">
    <text evidence="1">Belongs to the PA-PLA1 family.</text>
</comment>
<dbReference type="WBParaSite" id="TREG1_48320.1">
    <property type="protein sequence ID" value="TREG1_48320.1"/>
    <property type="gene ID" value="TREG1_48320"/>
</dbReference>
<dbReference type="SMART" id="SM01127">
    <property type="entry name" value="DDHD"/>
    <property type="match status" value="1"/>
</dbReference>
<feature type="coiled-coil region" evidence="2">
    <location>
        <begin position="517"/>
        <end position="544"/>
    </location>
</feature>
<evidence type="ECO:0000256" key="1">
    <source>
        <dbReference type="ARBA" id="ARBA00038464"/>
    </source>
</evidence>
<evidence type="ECO:0000313" key="6">
    <source>
        <dbReference type="WBParaSite" id="TREG1_48320.1"/>
    </source>
</evidence>
<dbReference type="PANTHER" id="PTHR23509:SF48">
    <property type="entry name" value="INTRACELLULAR PHOSPHOLIPASE A1"/>
    <property type="match status" value="1"/>
</dbReference>
<dbReference type="Pfam" id="PF02862">
    <property type="entry name" value="DDHD"/>
    <property type="match status" value="1"/>
</dbReference>
<feature type="domain" description="DDHD" evidence="4">
    <location>
        <begin position="579"/>
        <end position="850"/>
    </location>
</feature>
<evidence type="ECO:0000256" key="3">
    <source>
        <dbReference type="SAM" id="MobiDB-lite"/>
    </source>
</evidence>
<dbReference type="InterPro" id="IPR004177">
    <property type="entry name" value="DDHD_dom"/>
</dbReference>
<proteinExistence type="inferred from homology"/>
<dbReference type="Proteomes" id="UP000050795">
    <property type="component" value="Unassembled WGS sequence"/>
</dbReference>
<evidence type="ECO:0000313" key="5">
    <source>
        <dbReference type="Proteomes" id="UP000050795"/>
    </source>
</evidence>
<reference evidence="5" key="1">
    <citation type="submission" date="2022-06" db="EMBL/GenBank/DDBJ databases">
        <authorList>
            <person name="Berger JAMES D."/>
            <person name="Berger JAMES D."/>
        </authorList>
    </citation>
    <scope>NUCLEOTIDE SEQUENCE [LARGE SCALE GENOMIC DNA]</scope>
</reference>
<dbReference type="GO" id="GO:0004620">
    <property type="term" value="F:phospholipase activity"/>
    <property type="evidence" value="ECO:0007669"/>
    <property type="project" value="TreeGrafter"/>
</dbReference>
<accession>A0AA85JYG1</accession>
<sequence>MTDVSMEVSECESSPVSNSADVYMDHKHKLEVEKVRWFYREGNNKRWVSFNGSDSINLEFTYRSHQASCKSCHNSASRTPTSCEPKQYCTKPKVSVRGGLYEANVIERRCVPVYWSDDKCPTSILRGTWFREGYSGTLEPLDDESMAERLEAEYNTWYLKTYQSPRKSMCSKNDMFAKSHSGSLLHSVLSAPVLHSPDTIESVSETFIQTPESSFCENFPSVNGSDLDDNSSAPTALKKRVPYQTIRFTDCHIDWYGEDELYLYYESTSLYIRQKLGMQKVGTRLFRGFTEQASAEDKLPDISHLCFVVHGIGQKMGTNPILKNCNELRETCDKIKARYFSHLDEENQRVEFLPVEWRTSLQLDGDTVESITPVHVQSLRTVLNSSAMDIMYYTSPLYRAEIISSLKAELNRLYDMFRRLNPNFESRGGKVSVIAHSLGCVLIYDLITGWNQLLDNDELAEILLDKSSDRKDISFNGNSLANLDVRNNSGVMCHDRKDNVVSSSGNLKQVTRVSFQLDAAKTLVNNLEQELNRLLVTRRNLKSNNAHKSNVGDSNSNQSADFSMCPPGSSLFQPSSLLFAHNLENFFCLGSPLGVYLVLRGIRPGPYQNQDTILPRKICSRIFNIYHPADPVAYRLEPLILKYYSNVQPAMIHRADATSRPCYDSLPLIACSGKEFKHQKSEDCTSKSASDTNQLLAAQDTCTDSSRRLSIASRLFGFFSRASPYSSTQETEAIEFSPPKNGFDHGTSKTDTPPTFELSDDEEKINSMPEDTTSCSPTNKNETPTMSTRHSTDIFVNDNLFLESLQLEHRLDFELRSSRYENMYISLLTSHTSYWTNTDICMFVMTHLFPEKSNSTG</sequence>
<dbReference type="GO" id="GO:0005737">
    <property type="term" value="C:cytoplasm"/>
    <property type="evidence" value="ECO:0007669"/>
    <property type="project" value="TreeGrafter"/>
</dbReference>
<dbReference type="InterPro" id="IPR058055">
    <property type="entry name" value="PA-PLA1"/>
</dbReference>
<reference evidence="6" key="2">
    <citation type="submission" date="2023-11" db="UniProtKB">
        <authorList>
            <consortium name="WormBaseParasite"/>
        </authorList>
    </citation>
    <scope>IDENTIFICATION</scope>
</reference>
<keyword evidence="2" id="KW-0175">Coiled coil</keyword>
<feature type="compositionally biased region" description="Polar residues" evidence="3">
    <location>
        <begin position="769"/>
        <end position="788"/>
    </location>
</feature>
<evidence type="ECO:0000256" key="2">
    <source>
        <dbReference type="SAM" id="Coils"/>
    </source>
</evidence>
<keyword evidence="5" id="KW-1185">Reference proteome</keyword>
<protein>
    <recommendedName>
        <fullName evidence="4">DDHD domain-containing protein</fullName>
    </recommendedName>
</protein>
<organism evidence="5 6">
    <name type="scientific">Trichobilharzia regenti</name>
    <name type="common">Nasal bird schistosome</name>
    <dbReference type="NCBI Taxonomy" id="157069"/>
    <lineage>
        <taxon>Eukaryota</taxon>
        <taxon>Metazoa</taxon>
        <taxon>Spiralia</taxon>
        <taxon>Lophotrochozoa</taxon>
        <taxon>Platyhelminthes</taxon>
        <taxon>Trematoda</taxon>
        <taxon>Digenea</taxon>
        <taxon>Strigeidida</taxon>
        <taxon>Schistosomatoidea</taxon>
        <taxon>Schistosomatidae</taxon>
        <taxon>Trichobilharzia</taxon>
    </lineage>
</organism>
<dbReference type="AlphaFoldDB" id="A0AA85JYG1"/>
<dbReference type="GO" id="GO:0046872">
    <property type="term" value="F:metal ion binding"/>
    <property type="evidence" value="ECO:0007669"/>
    <property type="project" value="InterPro"/>
</dbReference>
<dbReference type="PANTHER" id="PTHR23509">
    <property type="entry name" value="PA-PL1 PHOSPHOLIPASE FAMILY"/>
    <property type="match status" value="1"/>
</dbReference>
<name>A0AA85JYG1_TRIRE</name>